<dbReference type="Proteomes" id="UP000346198">
    <property type="component" value="Unassembled WGS sequence"/>
</dbReference>
<dbReference type="EMBL" id="CAAHFH010000002">
    <property type="protein sequence ID" value="VGO22743.1"/>
    <property type="molecule type" value="Genomic_DNA"/>
</dbReference>
<dbReference type="AlphaFoldDB" id="A0A6C2US15"/>
<accession>A0A6C2US15</accession>
<reference evidence="1 2" key="1">
    <citation type="submission" date="2019-04" db="EMBL/GenBank/DDBJ databases">
        <authorList>
            <person name="Van Vliet M D."/>
        </authorList>
    </citation>
    <scope>NUCLEOTIDE SEQUENCE [LARGE SCALE GENOMIC DNA]</scope>
    <source>
        <strain evidence="1 2">F21</strain>
    </source>
</reference>
<gene>
    <name evidence="1" type="ORF">SCARR_04839</name>
</gene>
<sequence>MVINMIGMFLAVARLFRLNPNKALTRRFERVVFALCGSEC</sequence>
<keyword evidence="2" id="KW-1185">Reference proteome</keyword>
<evidence type="ECO:0000313" key="2">
    <source>
        <dbReference type="Proteomes" id="UP000346198"/>
    </source>
</evidence>
<protein>
    <submittedName>
        <fullName evidence="1">Uncharacterized protein</fullName>
    </submittedName>
</protein>
<organism evidence="1 2">
    <name type="scientific">Pontiella sulfatireligans</name>
    <dbReference type="NCBI Taxonomy" id="2750658"/>
    <lineage>
        <taxon>Bacteria</taxon>
        <taxon>Pseudomonadati</taxon>
        <taxon>Kiritimatiellota</taxon>
        <taxon>Kiritimatiellia</taxon>
        <taxon>Kiritimatiellales</taxon>
        <taxon>Pontiellaceae</taxon>
        <taxon>Pontiella</taxon>
    </lineage>
</organism>
<proteinExistence type="predicted"/>
<evidence type="ECO:0000313" key="1">
    <source>
        <dbReference type="EMBL" id="VGO22743.1"/>
    </source>
</evidence>
<name>A0A6C2US15_9BACT</name>